<dbReference type="EMBL" id="KI671064">
    <property type="protein sequence ID" value="ETL47890.1"/>
    <property type="molecule type" value="Genomic_DNA"/>
</dbReference>
<accession>W2JN78</accession>
<reference evidence="1" key="1">
    <citation type="submission" date="2013-11" db="EMBL/GenBank/DDBJ databases">
        <title>The Genome Sequence of Phytophthora parasitica CJ02B3.</title>
        <authorList>
            <consortium name="The Broad Institute Genomics Platform"/>
            <person name="Russ C."/>
            <person name="Tyler B."/>
            <person name="Panabieres F."/>
            <person name="Shan W."/>
            <person name="Tripathy S."/>
            <person name="Grunwald N."/>
            <person name="Machado M."/>
            <person name="Johnson C.S."/>
            <person name="Arredondo F."/>
            <person name="Hong C."/>
            <person name="Coffey M."/>
            <person name="Young S.K."/>
            <person name="Zeng Q."/>
            <person name="Gargeya S."/>
            <person name="Fitzgerald M."/>
            <person name="Abouelleil A."/>
            <person name="Alvarado L."/>
            <person name="Chapman S.B."/>
            <person name="Gainer-Dewar J."/>
            <person name="Goldberg J."/>
            <person name="Griggs A."/>
            <person name="Gujja S."/>
            <person name="Hansen M."/>
            <person name="Howarth C."/>
            <person name="Imamovic A."/>
            <person name="Ireland A."/>
            <person name="Larimer J."/>
            <person name="McCowan C."/>
            <person name="Murphy C."/>
            <person name="Pearson M."/>
            <person name="Poon T.W."/>
            <person name="Priest M."/>
            <person name="Roberts A."/>
            <person name="Saif S."/>
            <person name="Shea T."/>
            <person name="Sykes S."/>
            <person name="Wortman J."/>
            <person name="Nusbaum C."/>
            <person name="Birren B."/>
        </authorList>
    </citation>
    <scope>NUCLEOTIDE SEQUENCE [LARGE SCALE GENOMIC DNA]</scope>
    <source>
        <strain evidence="1">CJ02B3</strain>
    </source>
</reference>
<reference evidence="2 3" key="2">
    <citation type="submission" date="2013-11" db="EMBL/GenBank/DDBJ databases">
        <title>The Genome Sequence of Phytophthora parasitica CJ05E6.</title>
        <authorList>
            <consortium name="The Broad Institute Genomics Platform"/>
            <person name="Russ C."/>
            <person name="Tyler B."/>
            <person name="Panabieres F."/>
            <person name="Shan W."/>
            <person name="Tripathy S."/>
            <person name="Grunwald N."/>
            <person name="Machado M."/>
            <person name="Johnson C.S."/>
            <person name="Arredondo F."/>
            <person name="Hong C."/>
            <person name="Coffey M."/>
            <person name="Young S.K."/>
            <person name="Zeng Q."/>
            <person name="Gargeya S."/>
            <person name="Fitzgerald M."/>
            <person name="Abouelleil A."/>
            <person name="Alvarado L."/>
            <person name="Chapman S.B."/>
            <person name="Gainer-Dewar J."/>
            <person name="Goldberg J."/>
            <person name="Griggs A."/>
            <person name="Gujja S."/>
            <person name="Hansen M."/>
            <person name="Howarth C."/>
            <person name="Imamovic A."/>
            <person name="Ireland A."/>
            <person name="Larimer J."/>
            <person name="McCowan C."/>
            <person name="Murphy C."/>
            <person name="Pearson M."/>
            <person name="Poon T.W."/>
            <person name="Priest M."/>
            <person name="Roberts A."/>
            <person name="Saif S."/>
            <person name="Shea T."/>
            <person name="Sykes S."/>
            <person name="Wortman J."/>
            <person name="Nusbaum C."/>
            <person name="Birren B."/>
        </authorList>
    </citation>
    <scope>NUCLEOTIDE SEQUENCE [LARGE SCALE GENOMIC DNA]</scope>
    <source>
        <strain evidence="2 3">CJ05E6</strain>
    </source>
</reference>
<proteinExistence type="predicted"/>
<evidence type="ECO:0000313" key="2">
    <source>
        <dbReference type="EMBL" id="ETL47890.1"/>
    </source>
</evidence>
<dbReference type="AlphaFoldDB" id="W2JN78"/>
<evidence type="ECO:0000313" key="3">
    <source>
        <dbReference type="Proteomes" id="UP000053864"/>
    </source>
</evidence>
<dbReference type="VEuPathDB" id="FungiDB:PPTG_07384"/>
<protein>
    <submittedName>
        <fullName evidence="2">Uncharacterized protein</fullName>
    </submittedName>
</protein>
<dbReference type="Proteomes" id="UP000053236">
    <property type="component" value="Unassembled WGS sequence"/>
</dbReference>
<sequence>MTALLTSDLPASELASMGTVMAAALSQTRASDVATPKVNGSLFEEVTFEDVAVGDEEYEHQGLTLERKTAVSIKGMAVSQIEHRELRSICKALAVPGYKNNKKTVMAHLIALKKLNEDV</sequence>
<name>W2JN78_PHYNI</name>
<evidence type="ECO:0000313" key="1">
    <source>
        <dbReference type="EMBL" id="ETK94514.1"/>
    </source>
</evidence>
<dbReference type="EMBL" id="KI684587">
    <property type="protein sequence ID" value="ETK94514.1"/>
    <property type="molecule type" value="Genomic_DNA"/>
</dbReference>
<organism evidence="2 3">
    <name type="scientific">Phytophthora nicotianae</name>
    <name type="common">Potato buckeye rot agent</name>
    <name type="synonym">Phytophthora parasitica</name>
    <dbReference type="NCBI Taxonomy" id="4792"/>
    <lineage>
        <taxon>Eukaryota</taxon>
        <taxon>Sar</taxon>
        <taxon>Stramenopiles</taxon>
        <taxon>Oomycota</taxon>
        <taxon>Peronosporomycetes</taxon>
        <taxon>Peronosporales</taxon>
        <taxon>Peronosporaceae</taxon>
        <taxon>Phytophthora</taxon>
    </lineage>
</organism>
<dbReference type="Proteomes" id="UP000053864">
    <property type="component" value="Unassembled WGS sequence"/>
</dbReference>
<gene>
    <name evidence="1" type="ORF">L915_02451</name>
    <name evidence="2" type="ORF">L916_02424</name>
</gene>